<dbReference type="CDD" id="cd03192">
    <property type="entry name" value="GST_C_Sigma_like"/>
    <property type="match status" value="1"/>
</dbReference>
<dbReference type="Gene3D" id="3.40.30.10">
    <property type="entry name" value="Glutaredoxin"/>
    <property type="match status" value="1"/>
</dbReference>
<gene>
    <name evidence="3" type="ORF">ANCDUO_16370</name>
</gene>
<accession>A0A0C2G933</accession>
<keyword evidence="3" id="KW-0808">Transferase</keyword>
<organism evidence="3 4">
    <name type="scientific">Ancylostoma duodenale</name>
    <dbReference type="NCBI Taxonomy" id="51022"/>
    <lineage>
        <taxon>Eukaryota</taxon>
        <taxon>Metazoa</taxon>
        <taxon>Ecdysozoa</taxon>
        <taxon>Nematoda</taxon>
        <taxon>Chromadorea</taxon>
        <taxon>Rhabditida</taxon>
        <taxon>Rhabditina</taxon>
        <taxon>Rhabditomorpha</taxon>
        <taxon>Strongyloidea</taxon>
        <taxon>Ancylostomatidae</taxon>
        <taxon>Ancylostomatinae</taxon>
        <taxon>Ancylostoma</taxon>
    </lineage>
</organism>
<name>A0A0C2G933_9BILA</name>
<sequence length="167" mass="19204">MGQVPYLEVDDGKLSICQTLAICRYLAKSLKASDYFGGATKSDAAKCDMYAETFMDFFTIAVERMFEKDPDIKAKKDEKFEKQCPIRLKIFEDHLKKNGGENFVLWCDLVAVAVLSMVEETKADLLHDFPDLRHYYRNMRNLPEIKDYVAQSWPPAATDQPDQTDQD</sequence>
<dbReference type="GO" id="GO:0004364">
    <property type="term" value="F:glutathione transferase activity"/>
    <property type="evidence" value="ECO:0007669"/>
    <property type="project" value="UniProtKB-ARBA"/>
</dbReference>
<evidence type="ECO:0000259" key="2">
    <source>
        <dbReference type="PROSITE" id="PS50405"/>
    </source>
</evidence>
<dbReference type="InterPro" id="IPR036249">
    <property type="entry name" value="Thioredoxin-like_sf"/>
</dbReference>
<evidence type="ECO:0000259" key="1">
    <source>
        <dbReference type="PROSITE" id="PS50404"/>
    </source>
</evidence>
<dbReference type="AlphaFoldDB" id="A0A0C2G933"/>
<dbReference type="OrthoDB" id="414243at2759"/>
<dbReference type="Pfam" id="PF02798">
    <property type="entry name" value="GST_N"/>
    <property type="match status" value="1"/>
</dbReference>
<dbReference type="InterPro" id="IPR010987">
    <property type="entry name" value="Glutathione-S-Trfase_C-like"/>
</dbReference>
<evidence type="ECO:0000313" key="4">
    <source>
        <dbReference type="Proteomes" id="UP000054047"/>
    </source>
</evidence>
<dbReference type="InterPro" id="IPR040079">
    <property type="entry name" value="Glutathione_S-Trfase"/>
</dbReference>
<protein>
    <submittedName>
        <fullName evidence="3">Glutathione S-transferase protein</fullName>
    </submittedName>
</protein>
<dbReference type="PANTHER" id="PTHR11571:SF150">
    <property type="entry name" value="GLUTATHIONE S-TRANSFERASE"/>
    <property type="match status" value="1"/>
</dbReference>
<dbReference type="Gene3D" id="1.20.1050.10">
    <property type="match status" value="1"/>
</dbReference>
<evidence type="ECO:0000313" key="3">
    <source>
        <dbReference type="EMBL" id="KIH53501.1"/>
    </source>
</evidence>
<dbReference type="GO" id="GO:0006749">
    <property type="term" value="P:glutathione metabolic process"/>
    <property type="evidence" value="ECO:0007669"/>
    <property type="project" value="TreeGrafter"/>
</dbReference>
<dbReference type="InterPro" id="IPR004046">
    <property type="entry name" value="GST_C"/>
</dbReference>
<reference evidence="3 4" key="1">
    <citation type="submission" date="2013-12" db="EMBL/GenBank/DDBJ databases">
        <title>Draft genome of the parsitic nematode Ancylostoma duodenale.</title>
        <authorList>
            <person name="Mitreva M."/>
        </authorList>
    </citation>
    <scope>NUCLEOTIDE SEQUENCE [LARGE SCALE GENOMIC DNA]</scope>
    <source>
        <strain evidence="3 4">Zhejiang</strain>
    </source>
</reference>
<feature type="domain" description="GST C-terminal" evidence="2">
    <location>
        <begin position="40"/>
        <end position="156"/>
    </location>
</feature>
<proteinExistence type="predicted"/>
<keyword evidence="4" id="KW-1185">Reference proteome</keyword>
<dbReference type="InterPro" id="IPR050213">
    <property type="entry name" value="GST_superfamily"/>
</dbReference>
<dbReference type="Pfam" id="PF14497">
    <property type="entry name" value="GST_C_3"/>
    <property type="match status" value="1"/>
</dbReference>
<dbReference type="SFLD" id="SFLDS00019">
    <property type="entry name" value="Glutathione_Transferase_(cytos"/>
    <property type="match status" value="1"/>
</dbReference>
<dbReference type="InterPro" id="IPR004045">
    <property type="entry name" value="Glutathione_S-Trfase_N"/>
</dbReference>
<dbReference type="PANTHER" id="PTHR11571">
    <property type="entry name" value="GLUTATHIONE S-TRANSFERASE"/>
    <property type="match status" value="1"/>
</dbReference>
<dbReference type="PROSITE" id="PS50404">
    <property type="entry name" value="GST_NTER"/>
    <property type="match status" value="1"/>
</dbReference>
<dbReference type="InterPro" id="IPR036282">
    <property type="entry name" value="Glutathione-S-Trfase_C_sf"/>
</dbReference>
<dbReference type="SUPFAM" id="SSF52833">
    <property type="entry name" value="Thioredoxin-like"/>
    <property type="match status" value="1"/>
</dbReference>
<dbReference type="EMBL" id="KN741049">
    <property type="protein sequence ID" value="KIH53501.1"/>
    <property type="molecule type" value="Genomic_DNA"/>
</dbReference>
<dbReference type="PROSITE" id="PS50405">
    <property type="entry name" value="GST_CTER"/>
    <property type="match status" value="1"/>
</dbReference>
<dbReference type="Proteomes" id="UP000054047">
    <property type="component" value="Unassembled WGS sequence"/>
</dbReference>
<dbReference type="SUPFAM" id="SSF47616">
    <property type="entry name" value="GST C-terminal domain-like"/>
    <property type="match status" value="1"/>
</dbReference>
<feature type="domain" description="GST N-terminal" evidence="1">
    <location>
        <begin position="1"/>
        <end position="34"/>
    </location>
</feature>